<comment type="subcellular location">
    <subcellularLocation>
        <location evidence="1 7">Cell membrane</location>
        <topology evidence="1 7">Multi-pass membrane protein</topology>
    </subcellularLocation>
</comment>
<feature type="transmembrane region" description="Helical" evidence="7">
    <location>
        <begin position="123"/>
        <end position="143"/>
    </location>
</feature>
<dbReference type="OrthoDB" id="9804353at2"/>
<dbReference type="InterPro" id="IPR035906">
    <property type="entry name" value="MetI-like_sf"/>
</dbReference>
<proteinExistence type="inferred from homology"/>
<evidence type="ECO:0000256" key="2">
    <source>
        <dbReference type="ARBA" id="ARBA00022448"/>
    </source>
</evidence>
<dbReference type="SUPFAM" id="SSF161098">
    <property type="entry name" value="MetI-like"/>
    <property type="match status" value="1"/>
</dbReference>
<feature type="domain" description="ABC transmembrane type-1" evidence="8">
    <location>
        <begin position="57"/>
        <end position="241"/>
    </location>
</feature>
<gene>
    <name evidence="9" type="primary">ssuC</name>
    <name evidence="9" type="ORF">Pan54_05560</name>
</gene>
<dbReference type="Pfam" id="PF00528">
    <property type="entry name" value="BPD_transp_1"/>
    <property type="match status" value="1"/>
</dbReference>
<evidence type="ECO:0000256" key="6">
    <source>
        <dbReference type="ARBA" id="ARBA00023136"/>
    </source>
</evidence>
<evidence type="ECO:0000313" key="9">
    <source>
        <dbReference type="EMBL" id="TWT59845.1"/>
    </source>
</evidence>
<dbReference type="RefSeq" id="WP_146502030.1">
    <property type="nucleotide sequence ID" value="NZ_SJPG01000001.1"/>
</dbReference>
<evidence type="ECO:0000256" key="7">
    <source>
        <dbReference type="RuleBase" id="RU363032"/>
    </source>
</evidence>
<evidence type="ECO:0000313" key="10">
    <source>
        <dbReference type="Proteomes" id="UP000316095"/>
    </source>
</evidence>
<dbReference type="Gene3D" id="1.10.3720.10">
    <property type="entry name" value="MetI-like"/>
    <property type="match status" value="1"/>
</dbReference>
<dbReference type="GO" id="GO:0005886">
    <property type="term" value="C:plasma membrane"/>
    <property type="evidence" value="ECO:0007669"/>
    <property type="project" value="UniProtKB-SubCell"/>
</dbReference>
<organism evidence="9 10">
    <name type="scientific">Rubinisphaera italica</name>
    <dbReference type="NCBI Taxonomy" id="2527969"/>
    <lineage>
        <taxon>Bacteria</taxon>
        <taxon>Pseudomonadati</taxon>
        <taxon>Planctomycetota</taxon>
        <taxon>Planctomycetia</taxon>
        <taxon>Planctomycetales</taxon>
        <taxon>Planctomycetaceae</taxon>
        <taxon>Rubinisphaera</taxon>
    </lineage>
</organism>
<feature type="transmembrane region" description="Helical" evidence="7">
    <location>
        <begin position="56"/>
        <end position="83"/>
    </location>
</feature>
<sequence length="256" mass="28210">MLSYLKSMLPPLLFLLIFIALWELLIRIGGIGPYLLPTPWAVFQVLFDRSEDLSSAAGITFLSAVTGFLASIFVGLTVAVFFAEFRWLRISCYPYAIFLHTVPIVAISPLIITWLGYGVISVIVITFIISLFPVITSATNGLLESREDLQELFQLYGASRWQKLWKLKLPSAIPQIISGMQTASGLAIVGAIVGEFFAGHEAGRYGLGYYMFTAQGQFRIDILIAAILISTLQGIILFGSVTLFAKTALKRWMIAG</sequence>
<dbReference type="EMBL" id="SJPG01000001">
    <property type="protein sequence ID" value="TWT59845.1"/>
    <property type="molecule type" value="Genomic_DNA"/>
</dbReference>
<dbReference type="Proteomes" id="UP000316095">
    <property type="component" value="Unassembled WGS sequence"/>
</dbReference>
<keyword evidence="3" id="KW-1003">Cell membrane</keyword>
<keyword evidence="6 7" id="KW-0472">Membrane</keyword>
<name>A0A5C5XCE9_9PLAN</name>
<comment type="similarity">
    <text evidence="7">Belongs to the binding-protein-dependent transport system permease family.</text>
</comment>
<keyword evidence="2 7" id="KW-0813">Transport</keyword>
<evidence type="ECO:0000256" key="5">
    <source>
        <dbReference type="ARBA" id="ARBA00022989"/>
    </source>
</evidence>
<comment type="caution">
    <text evidence="9">The sequence shown here is derived from an EMBL/GenBank/DDBJ whole genome shotgun (WGS) entry which is preliminary data.</text>
</comment>
<keyword evidence="4 7" id="KW-0812">Transmembrane</keyword>
<dbReference type="GO" id="GO:0055085">
    <property type="term" value="P:transmembrane transport"/>
    <property type="evidence" value="ECO:0007669"/>
    <property type="project" value="InterPro"/>
</dbReference>
<feature type="transmembrane region" description="Helical" evidence="7">
    <location>
        <begin position="12"/>
        <end position="36"/>
    </location>
</feature>
<protein>
    <submittedName>
        <fullName evidence="9">Putative aliphatic sulfonates transport permease protein SsuC</fullName>
    </submittedName>
</protein>
<feature type="transmembrane region" description="Helical" evidence="7">
    <location>
        <begin position="95"/>
        <end position="117"/>
    </location>
</feature>
<dbReference type="AlphaFoldDB" id="A0A5C5XCE9"/>
<evidence type="ECO:0000259" key="8">
    <source>
        <dbReference type="PROSITE" id="PS50928"/>
    </source>
</evidence>
<keyword evidence="10" id="KW-1185">Reference proteome</keyword>
<accession>A0A5C5XCE9</accession>
<evidence type="ECO:0000256" key="3">
    <source>
        <dbReference type="ARBA" id="ARBA00022475"/>
    </source>
</evidence>
<evidence type="ECO:0000256" key="1">
    <source>
        <dbReference type="ARBA" id="ARBA00004651"/>
    </source>
</evidence>
<feature type="transmembrane region" description="Helical" evidence="7">
    <location>
        <begin position="218"/>
        <end position="245"/>
    </location>
</feature>
<reference evidence="9 10" key="1">
    <citation type="submission" date="2019-02" db="EMBL/GenBank/DDBJ databases">
        <title>Deep-cultivation of Planctomycetes and their phenomic and genomic characterization uncovers novel biology.</title>
        <authorList>
            <person name="Wiegand S."/>
            <person name="Jogler M."/>
            <person name="Boedeker C."/>
            <person name="Pinto D."/>
            <person name="Vollmers J."/>
            <person name="Rivas-Marin E."/>
            <person name="Kohn T."/>
            <person name="Peeters S.H."/>
            <person name="Heuer A."/>
            <person name="Rast P."/>
            <person name="Oberbeckmann S."/>
            <person name="Bunk B."/>
            <person name="Jeske O."/>
            <person name="Meyerdierks A."/>
            <person name="Storesund J.E."/>
            <person name="Kallscheuer N."/>
            <person name="Luecker S."/>
            <person name="Lage O.M."/>
            <person name="Pohl T."/>
            <person name="Merkel B.J."/>
            <person name="Hornburger P."/>
            <person name="Mueller R.-W."/>
            <person name="Bruemmer F."/>
            <person name="Labrenz M."/>
            <person name="Spormann A.M."/>
            <person name="Op Den Camp H."/>
            <person name="Overmann J."/>
            <person name="Amann R."/>
            <person name="Jetten M.S.M."/>
            <person name="Mascher T."/>
            <person name="Medema M.H."/>
            <person name="Devos D.P."/>
            <person name="Kaster A.-K."/>
            <person name="Ovreas L."/>
            <person name="Rohde M."/>
            <person name="Galperin M.Y."/>
            <person name="Jogler C."/>
        </authorList>
    </citation>
    <scope>NUCLEOTIDE SEQUENCE [LARGE SCALE GENOMIC DNA]</scope>
    <source>
        <strain evidence="9 10">Pan54</strain>
    </source>
</reference>
<dbReference type="PROSITE" id="PS50928">
    <property type="entry name" value="ABC_TM1"/>
    <property type="match status" value="1"/>
</dbReference>
<dbReference type="InterPro" id="IPR000515">
    <property type="entry name" value="MetI-like"/>
</dbReference>
<evidence type="ECO:0000256" key="4">
    <source>
        <dbReference type="ARBA" id="ARBA00022692"/>
    </source>
</evidence>
<dbReference type="CDD" id="cd06261">
    <property type="entry name" value="TM_PBP2"/>
    <property type="match status" value="1"/>
</dbReference>
<dbReference type="PANTHER" id="PTHR30151:SF41">
    <property type="entry name" value="ABC TRANSPORTER PERMEASE PROTEIN"/>
    <property type="match status" value="1"/>
</dbReference>
<keyword evidence="5 7" id="KW-1133">Transmembrane helix</keyword>
<dbReference type="PANTHER" id="PTHR30151">
    <property type="entry name" value="ALKANE SULFONATE ABC TRANSPORTER-RELATED, MEMBRANE SUBUNIT"/>
    <property type="match status" value="1"/>
</dbReference>
<feature type="transmembrane region" description="Helical" evidence="7">
    <location>
        <begin position="176"/>
        <end position="198"/>
    </location>
</feature>